<evidence type="ECO:0000313" key="4">
    <source>
        <dbReference type="EMBL" id="SEJ47885.1"/>
    </source>
</evidence>
<reference evidence="3 5" key="1">
    <citation type="submission" date="2016-02" db="EMBL/GenBank/DDBJ databases">
        <authorList>
            <person name="Wen L."/>
            <person name="He K."/>
            <person name="Yang H."/>
        </authorList>
    </citation>
    <scope>NUCLEOTIDE SEQUENCE [LARGE SCALE GENOMIC DNA]</scope>
    <source>
        <strain evidence="3">Trichococcus_R210</strain>
    </source>
</reference>
<dbReference type="InterPro" id="IPR003156">
    <property type="entry name" value="DHHA1_dom"/>
</dbReference>
<dbReference type="GO" id="GO:0003676">
    <property type="term" value="F:nucleic acid binding"/>
    <property type="evidence" value="ECO:0007669"/>
    <property type="project" value="InterPro"/>
</dbReference>
<dbReference type="EMBL" id="FJNB01000018">
    <property type="protein sequence ID" value="CZR05847.1"/>
    <property type="molecule type" value="Genomic_DNA"/>
</dbReference>
<dbReference type="Pfam" id="PF01368">
    <property type="entry name" value="DHH"/>
    <property type="match status" value="1"/>
</dbReference>
<evidence type="ECO:0000313" key="6">
    <source>
        <dbReference type="Proteomes" id="UP000199280"/>
    </source>
</evidence>
<dbReference type="InterPro" id="IPR001667">
    <property type="entry name" value="DDH_dom"/>
</dbReference>
<dbReference type="OrthoDB" id="9803668at2"/>
<dbReference type="InterPro" id="IPR051319">
    <property type="entry name" value="Oligoribo/pAp-PDE_c-di-AMP_PDE"/>
</dbReference>
<evidence type="ECO:0000313" key="3">
    <source>
        <dbReference type="EMBL" id="CZR05847.1"/>
    </source>
</evidence>
<dbReference type="EMBL" id="FNYT01000015">
    <property type="protein sequence ID" value="SEJ47885.1"/>
    <property type="molecule type" value="Genomic_DNA"/>
</dbReference>
<protein>
    <submittedName>
        <fullName evidence="4">Phosphoesterase RecJ domain-containing protein</fullName>
    </submittedName>
</protein>
<dbReference type="PANTHER" id="PTHR47618:SF1">
    <property type="entry name" value="BIFUNCTIONAL OLIGORIBONUCLEASE AND PAP PHOSPHATASE NRNA"/>
    <property type="match status" value="1"/>
</dbReference>
<feature type="domain" description="DDH" evidence="1">
    <location>
        <begin position="19"/>
        <end position="156"/>
    </location>
</feature>
<organism evidence="3 5">
    <name type="scientific">Trichococcus ilyis</name>
    <dbReference type="NCBI Taxonomy" id="640938"/>
    <lineage>
        <taxon>Bacteria</taxon>
        <taxon>Bacillati</taxon>
        <taxon>Bacillota</taxon>
        <taxon>Bacilli</taxon>
        <taxon>Lactobacillales</taxon>
        <taxon>Carnobacteriaceae</taxon>
        <taxon>Trichococcus</taxon>
    </lineage>
</organism>
<evidence type="ECO:0000259" key="1">
    <source>
        <dbReference type="Pfam" id="PF01368"/>
    </source>
</evidence>
<dbReference type="PANTHER" id="PTHR47618">
    <property type="entry name" value="BIFUNCTIONAL OLIGORIBONUCLEASE AND PAP PHOSPHATASE NRNA"/>
    <property type="match status" value="1"/>
</dbReference>
<name>A0A143Z4Y9_9LACT</name>
<dbReference type="Gene3D" id="3.90.1640.10">
    <property type="entry name" value="inorganic pyrophosphatase (n-terminal core)"/>
    <property type="match status" value="1"/>
</dbReference>
<feature type="domain" description="DHHA1" evidence="2">
    <location>
        <begin position="249"/>
        <end position="312"/>
    </location>
</feature>
<dbReference type="Gene3D" id="3.10.310.30">
    <property type="match status" value="1"/>
</dbReference>
<dbReference type="Pfam" id="PF02272">
    <property type="entry name" value="DHHA1"/>
    <property type="match status" value="1"/>
</dbReference>
<sequence>MENPIYAAIISKIQAYGTIIIHRHLRPDPDALGSQNGLASLIRQAYPEKKVFVVGEDVDSLAYLGRMDTISDEIYEGALVIVTDTANQPRISDKRFGNGDYLIKIDHHPNEDLYGDICLVETQASSCSEIIAKISFSAGGRLPMNDAAARLLYAGIVGDTGRFLYPAATAETMEIASKLMRFDFSASDISQMMNTNSLKTANLSGFVLQSLTINDVGVASIILSQEILGKFGAVDSDTAPVVPLPGTVEGVLCWGIFVEQTNGTYRCRLRSKGPIINEVAKRHGGGGHPLASGANAKDEAEINDIILELEELAIEWQNTH</sequence>
<accession>A0A143Z4Y9</accession>
<dbReference type="SUPFAM" id="SSF64182">
    <property type="entry name" value="DHH phosphoesterases"/>
    <property type="match status" value="1"/>
</dbReference>
<proteinExistence type="predicted"/>
<evidence type="ECO:0000313" key="5">
    <source>
        <dbReference type="Proteomes" id="UP000076878"/>
    </source>
</evidence>
<dbReference type="Proteomes" id="UP000199280">
    <property type="component" value="Unassembled WGS sequence"/>
</dbReference>
<dbReference type="STRING" id="640938.TR210_2266"/>
<dbReference type="Proteomes" id="UP000076878">
    <property type="component" value="Unassembled WGS sequence"/>
</dbReference>
<gene>
    <name evidence="4" type="ORF">SAMN05216375_1154</name>
    <name evidence="3" type="ORF">TR210_2266</name>
</gene>
<dbReference type="RefSeq" id="WP_093088826.1">
    <property type="nucleotide sequence ID" value="NZ_FJNB01000018.1"/>
</dbReference>
<reference evidence="4 6" key="2">
    <citation type="submission" date="2016-10" db="EMBL/GenBank/DDBJ databases">
        <authorList>
            <person name="Varghese N."/>
            <person name="Submissions S."/>
        </authorList>
    </citation>
    <scope>NUCLEOTIDE SEQUENCE [LARGE SCALE GENOMIC DNA]</scope>
    <source>
        <strain evidence="4 6">DSM 22150</strain>
    </source>
</reference>
<keyword evidence="6" id="KW-1185">Reference proteome</keyword>
<dbReference type="InterPro" id="IPR038763">
    <property type="entry name" value="DHH_sf"/>
</dbReference>
<dbReference type="AlphaFoldDB" id="A0A143Z4Y9"/>
<evidence type="ECO:0000259" key="2">
    <source>
        <dbReference type="Pfam" id="PF02272"/>
    </source>
</evidence>